<keyword evidence="5 6" id="KW-0539">Nucleus</keyword>
<keyword evidence="2 6" id="KW-0678">Repressor</keyword>
<organism evidence="9 10">
    <name type="scientific">Camelina sativa</name>
    <name type="common">False flax</name>
    <name type="synonym">Myagrum sativum</name>
    <dbReference type="NCBI Taxonomy" id="90675"/>
    <lineage>
        <taxon>Eukaryota</taxon>
        <taxon>Viridiplantae</taxon>
        <taxon>Streptophyta</taxon>
        <taxon>Embryophyta</taxon>
        <taxon>Tracheophyta</taxon>
        <taxon>Spermatophyta</taxon>
        <taxon>Magnoliopsida</taxon>
        <taxon>eudicotyledons</taxon>
        <taxon>Gunneridae</taxon>
        <taxon>Pentapetalae</taxon>
        <taxon>rosids</taxon>
        <taxon>malvids</taxon>
        <taxon>Brassicales</taxon>
        <taxon>Brassicaceae</taxon>
        <taxon>Camelineae</taxon>
        <taxon>Camelina</taxon>
    </lineage>
</organism>
<comment type="subcellular location">
    <subcellularLocation>
        <location evidence="1 6">Nucleus</location>
    </subcellularLocation>
</comment>
<feature type="region of interest" description="Disordered" evidence="7">
    <location>
        <begin position="1"/>
        <end position="74"/>
    </location>
</feature>
<comment type="function">
    <text evidence="6">Transcriptional repressor that regulates multiple aspects of plant growth and development.</text>
</comment>
<evidence type="ECO:0000256" key="5">
    <source>
        <dbReference type="ARBA" id="ARBA00023242"/>
    </source>
</evidence>
<evidence type="ECO:0000259" key="8">
    <source>
        <dbReference type="PROSITE" id="PS51754"/>
    </source>
</evidence>
<evidence type="ECO:0000256" key="6">
    <source>
        <dbReference type="RuleBase" id="RU367028"/>
    </source>
</evidence>
<reference evidence="10" key="2">
    <citation type="submission" date="2025-08" db="UniProtKB">
        <authorList>
            <consortium name="RefSeq"/>
        </authorList>
    </citation>
    <scope>IDENTIFICATION</scope>
    <source>
        <tissue evidence="10">Leaf</tissue>
    </source>
</reference>
<dbReference type="GeneID" id="104791509"/>
<sequence>MVRKMKLPFLNKNDTSSSSFSSSSSSSSSSWPWPSCHQQNPKTTSSRASVIVNKPKHVDESEPPPRSFSSSSSYSSFSSTSHVMENQPEIESIENVIKGLKPSKRLIFEQRGASNSILDDATKREDLEEEEEEGFMLLSLETNDPYSDFKNSMEKMVEAHALHHDWKSLEKLLFWFLKVNAKTSHRYIFAAFVDLVLNFAVVPSKDVAGEPSSDVVVEDSLSSSWPISLYTSDSSSDETSSTFVRLLLETSRGEKSRGVCCLSSLFDLEEKINPNG</sequence>
<evidence type="ECO:0000313" key="9">
    <source>
        <dbReference type="Proteomes" id="UP000694864"/>
    </source>
</evidence>
<dbReference type="InterPro" id="IPR038933">
    <property type="entry name" value="Ovate"/>
</dbReference>
<dbReference type="RefSeq" id="XP_010515720.1">
    <property type="nucleotide sequence ID" value="XM_010517418.2"/>
</dbReference>
<keyword evidence="3 6" id="KW-0805">Transcription regulation</keyword>
<feature type="domain" description="OVATE" evidence="8">
    <location>
        <begin position="138"/>
        <end position="198"/>
    </location>
</feature>
<keyword evidence="9" id="KW-1185">Reference proteome</keyword>
<dbReference type="PANTHER" id="PTHR33057">
    <property type="entry name" value="TRANSCRIPTION REPRESSOR OFP7-RELATED"/>
    <property type="match status" value="1"/>
</dbReference>
<gene>
    <name evidence="10" type="primary">LOC104791509</name>
</gene>
<dbReference type="InterPro" id="IPR006458">
    <property type="entry name" value="Ovate_C"/>
</dbReference>
<dbReference type="Pfam" id="PF04844">
    <property type="entry name" value="Ovate"/>
    <property type="match status" value="1"/>
</dbReference>
<proteinExistence type="predicted"/>
<dbReference type="PANTHER" id="PTHR33057:SF98">
    <property type="entry name" value="TRANSCRIPTION REPRESSOR OFP18"/>
    <property type="match status" value="1"/>
</dbReference>
<name>A0ABM0ZHA3_CAMSA</name>
<evidence type="ECO:0000256" key="3">
    <source>
        <dbReference type="ARBA" id="ARBA00023015"/>
    </source>
</evidence>
<evidence type="ECO:0000256" key="4">
    <source>
        <dbReference type="ARBA" id="ARBA00023163"/>
    </source>
</evidence>
<accession>A0ABM0ZHA3</accession>
<protein>
    <recommendedName>
        <fullName evidence="6">Transcription repressor</fullName>
    </recommendedName>
    <alternativeName>
        <fullName evidence="6">Ovate family protein</fullName>
    </alternativeName>
</protein>
<evidence type="ECO:0000256" key="2">
    <source>
        <dbReference type="ARBA" id="ARBA00022491"/>
    </source>
</evidence>
<feature type="compositionally biased region" description="Low complexity" evidence="7">
    <location>
        <begin position="16"/>
        <end position="30"/>
    </location>
</feature>
<dbReference type="Proteomes" id="UP000694864">
    <property type="component" value="Chromosome 6"/>
</dbReference>
<dbReference type="PROSITE" id="PS51754">
    <property type="entry name" value="OVATE"/>
    <property type="match status" value="1"/>
</dbReference>
<feature type="compositionally biased region" description="Polar residues" evidence="7">
    <location>
        <begin position="36"/>
        <end position="48"/>
    </location>
</feature>
<evidence type="ECO:0000256" key="7">
    <source>
        <dbReference type="SAM" id="MobiDB-lite"/>
    </source>
</evidence>
<keyword evidence="4 6" id="KW-0804">Transcription</keyword>
<evidence type="ECO:0000256" key="1">
    <source>
        <dbReference type="ARBA" id="ARBA00004123"/>
    </source>
</evidence>
<dbReference type="NCBIfam" id="TIGR01568">
    <property type="entry name" value="A_thal_3678"/>
    <property type="match status" value="1"/>
</dbReference>
<reference evidence="9" key="1">
    <citation type="journal article" date="2014" name="Nat. Commun.">
        <title>The emerging biofuel crop Camelina sativa retains a highly undifferentiated hexaploid genome structure.</title>
        <authorList>
            <person name="Kagale S."/>
            <person name="Koh C."/>
            <person name="Nixon J."/>
            <person name="Bollina V."/>
            <person name="Clarke W.E."/>
            <person name="Tuteja R."/>
            <person name="Spillane C."/>
            <person name="Robinson S.J."/>
            <person name="Links M.G."/>
            <person name="Clarke C."/>
            <person name="Higgins E.E."/>
            <person name="Huebert T."/>
            <person name="Sharpe A.G."/>
            <person name="Parkin I.A."/>
        </authorList>
    </citation>
    <scope>NUCLEOTIDE SEQUENCE [LARGE SCALE GENOMIC DNA]</scope>
    <source>
        <strain evidence="9">cv. DH55</strain>
    </source>
</reference>
<evidence type="ECO:0000313" key="10">
    <source>
        <dbReference type="RefSeq" id="XP_010515720.1"/>
    </source>
</evidence>